<feature type="short sequence motif" description="Nudix box" evidence="14">
    <location>
        <begin position="259"/>
        <end position="281"/>
    </location>
</feature>
<keyword evidence="5 13" id="KW-0479">Metal-binding</keyword>
<evidence type="ECO:0000256" key="2">
    <source>
        <dbReference type="ARBA" id="ARBA00007482"/>
    </source>
</evidence>
<dbReference type="GO" id="GO:0047631">
    <property type="term" value="F:ADP-ribose diphosphatase activity"/>
    <property type="evidence" value="ECO:0007669"/>
    <property type="project" value="UniProtKB-EC"/>
</dbReference>
<comment type="catalytic activity">
    <reaction evidence="12">
        <text>ADP-D-ribose + H2O = D-ribose 5-phosphate + AMP + 2 H(+)</text>
        <dbReference type="Rhea" id="RHEA:10412"/>
        <dbReference type="ChEBI" id="CHEBI:15377"/>
        <dbReference type="ChEBI" id="CHEBI:15378"/>
        <dbReference type="ChEBI" id="CHEBI:57967"/>
        <dbReference type="ChEBI" id="CHEBI:78346"/>
        <dbReference type="ChEBI" id="CHEBI:456215"/>
        <dbReference type="EC" id="3.6.1.13"/>
    </reaction>
</comment>
<dbReference type="SUPFAM" id="SSF110857">
    <property type="entry name" value="Gamma-glutamyl cyclotransferase-like"/>
    <property type="match status" value="1"/>
</dbReference>
<dbReference type="PANTHER" id="PTHR11839">
    <property type="entry name" value="UDP/ADP-SUGAR PYROPHOSPHATASE"/>
    <property type="match status" value="1"/>
</dbReference>
<dbReference type="GO" id="GO:0019144">
    <property type="term" value="F:ADP-sugar diphosphatase activity"/>
    <property type="evidence" value="ECO:0007669"/>
    <property type="project" value="TreeGrafter"/>
</dbReference>
<dbReference type="InterPro" id="IPR020084">
    <property type="entry name" value="NUDIX_hydrolase_CS"/>
</dbReference>
<dbReference type="InterPro" id="IPR013024">
    <property type="entry name" value="GGCT-like"/>
</dbReference>
<dbReference type="SUPFAM" id="SSF55811">
    <property type="entry name" value="Nudix"/>
    <property type="match status" value="1"/>
</dbReference>
<evidence type="ECO:0000256" key="8">
    <source>
        <dbReference type="ARBA" id="ARBA00025164"/>
    </source>
</evidence>
<dbReference type="InterPro" id="IPR036568">
    <property type="entry name" value="GGCT-like_sf"/>
</dbReference>
<evidence type="ECO:0000256" key="6">
    <source>
        <dbReference type="ARBA" id="ARBA00022801"/>
    </source>
</evidence>
<dbReference type="STRING" id="935700.jaqu_22350"/>
<accession>A0A0D1EGB7</accession>
<keyword evidence="6 16" id="KW-0378">Hydrolase</keyword>
<reference evidence="16 17" key="1">
    <citation type="submission" date="2015-02" db="EMBL/GenBank/DDBJ databases">
        <title>Genome Sequence of Jannaschia aquimarina DSM28248, a member of the Roseobacter clade.</title>
        <authorList>
            <person name="Voget S."/>
            <person name="Daniel R."/>
        </authorList>
    </citation>
    <scope>NUCLEOTIDE SEQUENCE [LARGE SCALE GENOMIC DNA]</scope>
    <source>
        <strain evidence="16 17">GSW-M26</strain>
    </source>
</reference>
<gene>
    <name evidence="16" type="primary">nudF</name>
    <name evidence="16" type="ORF">jaqu_22350</name>
</gene>
<evidence type="ECO:0000313" key="17">
    <source>
        <dbReference type="Proteomes" id="UP000032232"/>
    </source>
</evidence>
<evidence type="ECO:0000256" key="3">
    <source>
        <dbReference type="ARBA" id="ARBA00012453"/>
    </source>
</evidence>
<comment type="function">
    <text evidence="8">Acts on ADP-mannose and ADP-glucose as well as ADP-ribose. Prevents glycogen biosynthesis. The reaction catalyzed by this enzyme is a limiting step of the gluconeogenic process.</text>
</comment>
<dbReference type="GO" id="GO:0006753">
    <property type="term" value="P:nucleoside phosphate metabolic process"/>
    <property type="evidence" value="ECO:0007669"/>
    <property type="project" value="TreeGrafter"/>
</dbReference>
<dbReference type="AlphaFoldDB" id="A0A0D1EGB7"/>
<dbReference type="GO" id="GO:0019693">
    <property type="term" value="P:ribose phosphate metabolic process"/>
    <property type="evidence" value="ECO:0007669"/>
    <property type="project" value="TreeGrafter"/>
</dbReference>
<evidence type="ECO:0000256" key="1">
    <source>
        <dbReference type="ARBA" id="ARBA00001946"/>
    </source>
</evidence>
<dbReference type="GO" id="GO:0005829">
    <property type="term" value="C:cytosol"/>
    <property type="evidence" value="ECO:0007669"/>
    <property type="project" value="TreeGrafter"/>
</dbReference>
<feature type="binding site" evidence="13">
    <location>
        <position position="327"/>
    </location>
    <ligand>
        <name>Mg(2+)</name>
        <dbReference type="ChEBI" id="CHEBI:18420"/>
        <label>1</label>
    </ligand>
</feature>
<evidence type="ECO:0000256" key="7">
    <source>
        <dbReference type="ARBA" id="ARBA00022842"/>
    </source>
</evidence>
<dbReference type="InterPro" id="IPR015797">
    <property type="entry name" value="NUDIX_hydrolase-like_dom_sf"/>
</dbReference>
<dbReference type="Gene3D" id="3.90.79.10">
    <property type="entry name" value="Nucleoside Triphosphate Pyrophosphohydrolase"/>
    <property type="match status" value="1"/>
</dbReference>
<protein>
    <recommendedName>
        <fullName evidence="4">ADP-ribose pyrophosphatase</fullName>
        <ecNumber evidence="3">3.6.1.13</ecNumber>
    </recommendedName>
    <alternativeName>
        <fullName evidence="9">ADP-ribose diphosphatase</fullName>
    </alternativeName>
    <alternativeName>
        <fullName evidence="11">ADP-ribose phosphohydrolase</fullName>
    </alternativeName>
    <alternativeName>
        <fullName evidence="10">Adenosine diphosphoribose pyrophosphatase</fullName>
    </alternativeName>
</protein>
<keyword evidence="17" id="KW-1185">Reference proteome</keyword>
<proteinExistence type="inferred from homology"/>
<feature type="binding site" evidence="13">
    <location>
        <position position="258"/>
    </location>
    <ligand>
        <name>Mg(2+)</name>
        <dbReference type="ChEBI" id="CHEBI:18420"/>
        <label>1</label>
    </ligand>
</feature>
<evidence type="ECO:0000256" key="12">
    <source>
        <dbReference type="ARBA" id="ARBA00049546"/>
    </source>
</evidence>
<dbReference type="NCBIfam" id="TIGR00052">
    <property type="entry name" value="nudix-type nucleoside diphosphatase, YffH/AdpP family"/>
    <property type="match status" value="1"/>
</dbReference>
<comment type="similarity">
    <text evidence="2">Belongs to the Nudix hydrolase family. NudF subfamily.</text>
</comment>
<dbReference type="EMBL" id="JYFE01000041">
    <property type="protein sequence ID" value="KIT15966.1"/>
    <property type="molecule type" value="Genomic_DNA"/>
</dbReference>
<comment type="caution">
    <text evidence="16">The sequence shown here is derived from an EMBL/GenBank/DDBJ whole genome shotgun (WGS) entry which is preliminary data.</text>
</comment>
<evidence type="ECO:0000313" key="16">
    <source>
        <dbReference type="EMBL" id="KIT15966.1"/>
    </source>
</evidence>
<keyword evidence="7 13" id="KW-0460">Magnesium</keyword>
<dbReference type="PATRIC" id="fig|935700.4.peg.2300"/>
<dbReference type="InterPro" id="IPR000086">
    <property type="entry name" value="NUDIX_hydrolase_dom"/>
</dbReference>
<organism evidence="16 17">
    <name type="scientific">Jannaschia aquimarina</name>
    <dbReference type="NCBI Taxonomy" id="935700"/>
    <lineage>
        <taxon>Bacteria</taxon>
        <taxon>Pseudomonadati</taxon>
        <taxon>Pseudomonadota</taxon>
        <taxon>Alphaproteobacteria</taxon>
        <taxon>Rhodobacterales</taxon>
        <taxon>Roseobacteraceae</taxon>
        <taxon>Jannaschia</taxon>
    </lineage>
</organism>
<dbReference type="PANTHER" id="PTHR11839:SF5">
    <property type="entry name" value="ADP-RIBOSE PYROPHOSPHATASE"/>
    <property type="match status" value="1"/>
</dbReference>
<evidence type="ECO:0000256" key="9">
    <source>
        <dbReference type="ARBA" id="ARBA00030162"/>
    </source>
</evidence>
<dbReference type="Gene3D" id="3.10.490.10">
    <property type="entry name" value="Gamma-glutamyl cyclotransferase-like"/>
    <property type="match status" value="1"/>
</dbReference>
<dbReference type="InterPro" id="IPR004385">
    <property type="entry name" value="NDP_pyrophosphatase"/>
</dbReference>
<dbReference type="RefSeq" id="WP_043919032.1">
    <property type="nucleotide sequence ID" value="NZ_FZPF01000004.1"/>
</dbReference>
<feature type="binding site" evidence="13">
    <location>
        <position position="274"/>
    </location>
    <ligand>
        <name>Mg(2+)</name>
        <dbReference type="ChEBI" id="CHEBI:18420"/>
        <label>1</label>
    </ligand>
</feature>
<dbReference type="OrthoDB" id="5292471at2"/>
<sequence>MKVFLFGTLRWVPLLETVCGRSCDLSAGRLMGHRIVRAPDGDWPVLLRDGGSVAEGEIFELTDPTAMDRMDWYEALFGYARREVTVSVGARETDCWVYDSGARGGSETSWDLASWVASHGEMTRLAAEEILRLHGRSTPEAAAPRYRYARARAHSRVMAAAYRRPATIGGDLTSSDVESIDVVRPYEGFHAVEERRFAFRRFDGTISEPVTRAVSVVTQAATVLPYDPVRERVLVVEQVRAGAVALGDPLPWMLEPVAGLIDPGEGPEETVLREAREEAGITLRELRFVARYYPSPGGLAQILHSYIGLCDLSDGTEGLGGLDDEAEDIRSHLLPLDRLIDMISTGEAANAPLILSAQWLALNRAGLT</sequence>
<feature type="binding site" evidence="13">
    <location>
        <position position="278"/>
    </location>
    <ligand>
        <name>Mg(2+)</name>
        <dbReference type="ChEBI" id="CHEBI:18420"/>
        <label>1</label>
    </ligand>
</feature>
<dbReference type="CDD" id="cd06661">
    <property type="entry name" value="GGCT_like"/>
    <property type="match status" value="1"/>
</dbReference>
<dbReference type="PROSITE" id="PS51462">
    <property type="entry name" value="NUDIX"/>
    <property type="match status" value="1"/>
</dbReference>
<evidence type="ECO:0000256" key="14">
    <source>
        <dbReference type="PIRSR" id="PIRSR604385-3"/>
    </source>
</evidence>
<feature type="domain" description="Nudix hydrolase" evidence="15">
    <location>
        <begin position="216"/>
        <end position="356"/>
    </location>
</feature>
<name>A0A0D1EGB7_9RHOB</name>
<evidence type="ECO:0000256" key="11">
    <source>
        <dbReference type="ARBA" id="ARBA00033056"/>
    </source>
</evidence>
<evidence type="ECO:0000256" key="10">
    <source>
        <dbReference type="ARBA" id="ARBA00030308"/>
    </source>
</evidence>
<dbReference type="EC" id="3.6.1.13" evidence="3"/>
<dbReference type="CDD" id="cd24155">
    <property type="entry name" value="NUDIX_ADPRase"/>
    <property type="match status" value="1"/>
</dbReference>
<comment type="cofactor">
    <cofactor evidence="1 13">
        <name>Mg(2+)</name>
        <dbReference type="ChEBI" id="CHEBI:18420"/>
    </cofactor>
</comment>
<dbReference type="InterPro" id="IPR009288">
    <property type="entry name" value="AIG2-like_dom"/>
</dbReference>
<dbReference type="GO" id="GO:0046872">
    <property type="term" value="F:metal ion binding"/>
    <property type="evidence" value="ECO:0007669"/>
    <property type="project" value="UniProtKB-KW"/>
</dbReference>
<evidence type="ECO:0000256" key="13">
    <source>
        <dbReference type="PIRSR" id="PIRSR604385-2"/>
    </source>
</evidence>
<evidence type="ECO:0000256" key="5">
    <source>
        <dbReference type="ARBA" id="ARBA00022723"/>
    </source>
</evidence>
<dbReference type="Proteomes" id="UP000032232">
    <property type="component" value="Unassembled WGS sequence"/>
</dbReference>
<dbReference type="Pfam" id="PF00293">
    <property type="entry name" value="NUDIX"/>
    <property type="match status" value="1"/>
</dbReference>
<evidence type="ECO:0000259" key="15">
    <source>
        <dbReference type="PROSITE" id="PS51462"/>
    </source>
</evidence>
<dbReference type="PROSITE" id="PS00893">
    <property type="entry name" value="NUDIX_BOX"/>
    <property type="match status" value="1"/>
</dbReference>
<evidence type="ECO:0000256" key="4">
    <source>
        <dbReference type="ARBA" id="ARBA00013297"/>
    </source>
</evidence>
<dbReference type="Pfam" id="PF06094">
    <property type="entry name" value="GGACT"/>
    <property type="match status" value="1"/>
</dbReference>